<comment type="caution">
    <text evidence="2">The sequence shown here is derived from an EMBL/GenBank/DDBJ whole genome shotgun (WGS) entry which is preliminary data.</text>
</comment>
<dbReference type="InterPro" id="IPR040836">
    <property type="entry name" value="SAVED"/>
</dbReference>
<protein>
    <submittedName>
        <fullName evidence="2">SAVED domain-containing protein</fullName>
    </submittedName>
</protein>
<evidence type="ECO:0000313" key="2">
    <source>
        <dbReference type="EMBL" id="RKH04690.1"/>
    </source>
</evidence>
<proteinExistence type="predicted"/>
<organism evidence="2 3">
    <name type="scientific">Corallococcus carmarthensis</name>
    <dbReference type="NCBI Taxonomy" id="2316728"/>
    <lineage>
        <taxon>Bacteria</taxon>
        <taxon>Pseudomonadati</taxon>
        <taxon>Myxococcota</taxon>
        <taxon>Myxococcia</taxon>
        <taxon>Myxococcales</taxon>
        <taxon>Cystobacterineae</taxon>
        <taxon>Myxococcaceae</taxon>
        <taxon>Corallococcus</taxon>
    </lineage>
</organism>
<feature type="domain" description="SMODS-associated and fused to various effectors" evidence="1">
    <location>
        <begin position="71"/>
        <end position="259"/>
    </location>
</feature>
<dbReference type="NCBIfam" id="NF033611">
    <property type="entry name" value="SAVED"/>
    <property type="match status" value="1"/>
</dbReference>
<dbReference type="Proteomes" id="UP000268313">
    <property type="component" value="Unassembled WGS sequence"/>
</dbReference>
<gene>
    <name evidence="2" type="ORF">D7X32_10345</name>
</gene>
<evidence type="ECO:0000313" key="3">
    <source>
        <dbReference type="Proteomes" id="UP000268313"/>
    </source>
</evidence>
<name>A0A3A8K9K7_9BACT</name>
<keyword evidence="3" id="KW-1185">Reference proteome</keyword>
<evidence type="ECO:0000259" key="1">
    <source>
        <dbReference type="Pfam" id="PF18145"/>
    </source>
</evidence>
<dbReference type="EMBL" id="RAWE01000026">
    <property type="protein sequence ID" value="RKH04690.1"/>
    <property type="molecule type" value="Genomic_DNA"/>
</dbReference>
<reference evidence="3" key="1">
    <citation type="submission" date="2018-09" db="EMBL/GenBank/DDBJ databases">
        <authorList>
            <person name="Livingstone P.G."/>
            <person name="Whitworth D.E."/>
        </authorList>
    </citation>
    <scope>NUCLEOTIDE SEQUENCE [LARGE SCALE GENOMIC DNA]</scope>
    <source>
        <strain evidence="3">CA043D</strain>
    </source>
</reference>
<dbReference type="RefSeq" id="WP_120602352.1">
    <property type="nucleotide sequence ID" value="NZ_RAWE01000026.1"/>
</dbReference>
<dbReference type="AlphaFoldDB" id="A0A3A8K9K7"/>
<accession>A0A3A8K9K7</accession>
<sequence>MSEPHTAPPAGLILLSHPEQRPITPLEAVQALPPSAMSLPRVTVEIDMADAAQQAIRSRDWSAAHRTLEQLFKDQLEPQLKQYPGYRVVYLGSSSIPLTLYLGARVHTWRQIEVIPHHHVHRTWGWHSEPGSPAARLAPMRLPTERDRTPGEAVIRVSTSHVVDPQMTRRVVPTPMVEIDIALEQPSEDAFSTPDEMQAVASAFRQALDVLGDQFTGVQRVHLFASVQPGMAFLLGAQISPTMHPAIQTYQYTRSQEQGTFHAPAILLNQPPPPERIPLTDEAIRRAQVDREQLAADLERMKGFATTASRISSSWLAQVLGPKEGTAGVAPHWTHLPTLGETPLHNASVDLDSRTVPDSFTFSQRGAWQLDDVWLDQLARRLADAPSRQQALRLLVLHEFAHRGPQALTRSSSREIGRFPKVLEEVDYQADVWAMLHEYALTSLHHPREAADVRAFFMNMVLIATNTMWAFDDSGPPPVEFQVRRLNRYLIWYWQYLLLERGAGAGRETPLDFVLGLLTHRPVIELAGPNVHTHDERVYFALDHAHLNIPELAIYHQGRLFRHGARADFSLTELMARVRARDGEGILSVLRSAFEQTVR</sequence>
<dbReference type="OrthoDB" id="583504at2"/>
<dbReference type="Pfam" id="PF18145">
    <property type="entry name" value="SAVED"/>
    <property type="match status" value="1"/>
</dbReference>